<dbReference type="EMBL" id="CAJVPU010007334">
    <property type="protein sequence ID" value="CAG8571420.1"/>
    <property type="molecule type" value="Genomic_DNA"/>
</dbReference>
<keyword evidence="2" id="KW-1185">Reference proteome</keyword>
<sequence length="373" mass="42749">MNQKVGDDYSTNYHVYTNCNSESVSELPIDNMKIFEERLRRYEYEVDQISNTSTLIDRISYLRKNRENNVSKAIINIEDSMNVDICFVLDCTSSMIDHIKAAKEHISKVTSYVNNNNSNIEFWVGLCGYRDHCDDLRLQIFDFTNSLKKFQTYMTNKVKAEGGGDYPEDVLGGLDAAITEMLWSNGLVFLFISAMRHHMAVVLPTYMTIIQTTTGNNPEKLVNKFCNATSSAIFSSITLTTTLRSSKNIYSLQRKKLQINPHEPDWTILPEKTGKLLYYNLPKTLAEVKDEHYFINSSFTEQGISFKLATQPFSIGAERYAYFALDTSLEQANKLLAFAHFTYQYSEGYLAVYDLQGVELDNEFLLTDPAIHY</sequence>
<protein>
    <submittedName>
        <fullName evidence="1">13986_t:CDS:1</fullName>
    </submittedName>
</protein>
<evidence type="ECO:0000313" key="1">
    <source>
        <dbReference type="EMBL" id="CAG8571420.1"/>
    </source>
</evidence>
<dbReference type="Proteomes" id="UP000789702">
    <property type="component" value="Unassembled WGS sequence"/>
</dbReference>
<proteinExistence type="predicted"/>
<comment type="caution">
    <text evidence="1">The sequence shown here is derived from an EMBL/GenBank/DDBJ whole genome shotgun (WGS) entry which is preliminary data.</text>
</comment>
<name>A0ACA9M5U8_9GLOM</name>
<accession>A0ACA9M5U8</accession>
<gene>
    <name evidence="1" type="ORF">DHETER_LOCUS6077</name>
</gene>
<reference evidence="1" key="1">
    <citation type="submission" date="2021-06" db="EMBL/GenBank/DDBJ databases">
        <authorList>
            <person name="Kallberg Y."/>
            <person name="Tangrot J."/>
            <person name="Rosling A."/>
        </authorList>
    </citation>
    <scope>NUCLEOTIDE SEQUENCE</scope>
    <source>
        <strain evidence="1">IL203A</strain>
    </source>
</reference>
<organism evidence="1 2">
    <name type="scientific">Dentiscutata heterogama</name>
    <dbReference type="NCBI Taxonomy" id="1316150"/>
    <lineage>
        <taxon>Eukaryota</taxon>
        <taxon>Fungi</taxon>
        <taxon>Fungi incertae sedis</taxon>
        <taxon>Mucoromycota</taxon>
        <taxon>Glomeromycotina</taxon>
        <taxon>Glomeromycetes</taxon>
        <taxon>Diversisporales</taxon>
        <taxon>Gigasporaceae</taxon>
        <taxon>Dentiscutata</taxon>
    </lineage>
</organism>
<evidence type="ECO:0000313" key="2">
    <source>
        <dbReference type="Proteomes" id="UP000789702"/>
    </source>
</evidence>